<evidence type="ECO:0000256" key="5">
    <source>
        <dbReference type="ARBA" id="ARBA00023295"/>
    </source>
</evidence>
<dbReference type="PANTHER" id="PTHR34983:SF1">
    <property type="entry name" value="ARABINOGALACTAN ENDO-BETA-1,4-GALACTANASE A"/>
    <property type="match status" value="1"/>
</dbReference>
<accession>A0ABV4ZFR2</accession>
<dbReference type="EMBL" id="JBHGBT010000001">
    <property type="protein sequence ID" value="MFB4192952.1"/>
    <property type="molecule type" value="Genomic_DNA"/>
</dbReference>
<dbReference type="PROSITE" id="PS50022">
    <property type="entry name" value="FA58C_3"/>
    <property type="match status" value="1"/>
</dbReference>
<evidence type="ECO:0000256" key="7">
    <source>
        <dbReference type="SAM" id="MobiDB-lite"/>
    </source>
</evidence>
<feature type="chain" id="PRO_5044997895" description="Arabinogalactan endo-beta-1,4-galactanase" evidence="6">
    <location>
        <begin position="21"/>
        <end position="788"/>
    </location>
</feature>
<evidence type="ECO:0000256" key="6">
    <source>
        <dbReference type="RuleBase" id="RU361192"/>
    </source>
</evidence>
<keyword evidence="4 6" id="KW-0378">Hydrolase</keyword>
<organism evidence="9 10">
    <name type="scientific">Streptomyces carpaticus</name>
    <dbReference type="NCBI Taxonomy" id="285558"/>
    <lineage>
        <taxon>Bacteria</taxon>
        <taxon>Bacillati</taxon>
        <taxon>Actinomycetota</taxon>
        <taxon>Actinomycetes</taxon>
        <taxon>Kitasatosporales</taxon>
        <taxon>Streptomycetaceae</taxon>
        <taxon>Streptomyces</taxon>
    </lineage>
</organism>
<feature type="domain" description="F5/8 type C" evidence="8">
    <location>
        <begin position="21"/>
        <end position="177"/>
    </location>
</feature>
<dbReference type="InterPro" id="IPR011683">
    <property type="entry name" value="Glyco_hydro_53"/>
</dbReference>
<evidence type="ECO:0000259" key="8">
    <source>
        <dbReference type="PROSITE" id="PS50022"/>
    </source>
</evidence>
<dbReference type="SUPFAM" id="SSF51445">
    <property type="entry name" value="(Trans)glycosidases"/>
    <property type="match status" value="1"/>
</dbReference>
<evidence type="ECO:0000313" key="9">
    <source>
        <dbReference type="EMBL" id="MFB4192952.1"/>
    </source>
</evidence>
<dbReference type="InterPro" id="IPR017853">
    <property type="entry name" value="GH"/>
</dbReference>
<gene>
    <name evidence="9" type="ORF">ACE11A_00985</name>
</gene>
<evidence type="ECO:0000256" key="4">
    <source>
        <dbReference type="ARBA" id="ARBA00022801"/>
    </source>
</evidence>
<reference evidence="9 10" key="1">
    <citation type="submission" date="2024-09" db="EMBL/GenBank/DDBJ databases">
        <title>Draft genome sequence of multifaceted antimicrobials producing Streptomyces sp. strain FH1.</title>
        <authorList>
            <person name="Hassan F."/>
            <person name="Ali H."/>
            <person name="Hassan N."/>
            <person name="Nawaz A."/>
        </authorList>
    </citation>
    <scope>NUCLEOTIDE SEQUENCE [LARGE SCALE GENOMIC DNA]</scope>
    <source>
        <strain evidence="9 10">FH1</strain>
    </source>
</reference>
<evidence type="ECO:0000256" key="3">
    <source>
        <dbReference type="ARBA" id="ARBA00012556"/>
    </source>
</evidence>
<dbReference type="SUPFAM" id="SSF49785">
    <property type="entry name" value="Galactose-binding domain-like"/>
    <property type="match status" value="1"/>
</dbReference>
<sequence>MIRRHPVRTALSALTTVAVACGMVALGPAAPAAAYFGEAEISPVESDISEKPWVGVEVSSGASTAHLAIDGDDRTAWVADDPSATQWLTLDLGGAYDNVRKAEVVFPDAGAVYQYVIESSADGDSWNLVADHSANQRASRGSVDLFTQPGTRFVRVTFTGSSPGATVGISRLGVYNYLRDDLVLGADASWVDNDVVEGREYWVSPAERDPGAGPHLLDVLQDRGFEYIRLRIFNEPRSESSGEILPIAYQGPERSLEVARWIKAERDLGLGIDLHYADSWADPAKQPKPRAWAELEFEDLTRAVYDYTYDYLARLIEQGTTPDKVAVGNEVTNGFLYGSEAAVIGTTDPPYFRDRPEIYQSQPGGGLLWEYWGSEDPEEQRLYEEAWDRFTTLSAAGISAVRDVSADHGEEIGVETHITISPSRPDRALEFWDRYLAGVNAKGADPDYLAHSYYPEWHGSPEQYELNLNAVAAAHPGYGIEIAETSYPASGGGGAPMPNSTYPRTVQGQADALQHVFRIANDLPDNQGKGVLAWEPARWQSLFTPVPGTTDVWEPNASIDVFALSRASHVLEDTVYAATPAGEPVALPESVEVLTTADGSTERIPVAWDPVPRDAAGRLTVHGSTEHGRVTALIDVVETHPRLDCDRTVTGWHSGPLTVDEGVTCLDGATVSGPVSVGAGASLQVDGAVIAGPVRADGAAVAVICDSRVSGPVTSSGTSSVSLGNPLLGCAPNTIDGPVTVTGTHWWNVIAGNTISGPLTCGDNARPPVNNGSANTVGGPRSAQCRDL</sequence>
<feature type="region of interest" description="Disordered" evidence="7">
    <location>
        <begin position="766"/>
        <end position="788"/>
    </location>
</feature>
<dbReference type="RefSeq" id="WP_375061017.1">
    <property type="nucleotide sequence ID" value="NZ_JBHGBT010000001.1"/>
</dbReference>
<dbReference type="InterPro" id="IPR000421">
    <property type="entry name" value="FA58C"/>
</dbReference>
<dbReference type="Pfam" id="PF00754">
    <property type="entry name" value="F5_F8_type_C"/>
    <property type="match status" value="1"/>
</dbReference>
<dbReference type="InterPro" id="IPR011081">
    <property type="entry name" value="Big_4"/>
</dbReference>
<dbReference type="Gene3D" id="2.60.120.260">
    <property type="entry name" value="Galactose-binding domain-like"/>
    <property type="match status" value="1"/>
</dbReference>
<evidence type="ECO:0000256" key="2">
    <source>
        <dbReference type="ARBA" id="ARBA00010687"/>
    </source>
</evidence>
<dbReference type="Pfam" id="PF07745">
    <property type="entry name" value="Glyco_hydro_53"/>
    <property type="match status" value="1"/>
</dbReference>
<comment type="caution">
    <text evidence="9">The sequence shown here is derived from an EMBL/GenBank/DDBJ whole genome shotgun (WGS) entry which is preliminary data.</text>
</comment>
<evidence type="ECO:0000256" key="1">
    <source>
        <dbReference type="ARBA" id="ARBA00001695"/>
    </source>
</evidence>
<dbReference type="Pfam" id="PF07532">
    <property type="entry name" value="Big_4"/>
    <property type="match status" value="1"/>
</dbReference>
<name>A0ABV4ZFR2_9ACTN</name>
<dbReference type="Proteomes" id="UP001577267">
    <property type="component" value="Unassembled WGS sequence"/>
</dbReference>
<dbReference type="PROSITE" id="PS51257">
    <property type="entry name" value="PROKAR_LIPOPROTEIN"/>
    <property type="match status" value="1"/>
</dbReference>
<keyword evidence="5 6" id="KW-0326">Glycosidase</keyword>
<evidence type="ECO:0000313" key="10">
    <source>
        <dbReference type="Proteomes" id="UP001577267"/>
    </source>
</evidence>
<feature type="signal peptide" evidence="6">
    <location>
        <begin position="1"/>
        <end position="20"/>
    </location>
</feature>
<dbReference type="EC" id="3.2.1.89" evidence="3 6"/>
<dbReference type="InterPro" id="IPR008979">
    <property type="entry name" value="Galactose-bd-like_sf"/>
</dbReference>
<keyword evidence="10" id="KW-1185">Reference proteome</keyword>
<dbReference type="Gene3D" id="3.20.20.80">
    <property type="entry name" value="Glycosidases"/>
    <property type="match status" value="1"/>
</dbReference>
<keyword evidence="6" id="KW-0732">Signal</keyword>
<dbReference type="GO" id="GO:0016787">
    <property type="term" value="F:hydrolase activity"/>
    <property type="evidence" value="ECO:0007669"/>
    <property type="project" value="UniProtKB-KW"/>
</dbReference>
<protein>
    <recommendedName>
        <fullName evidence="3 6">Arabinogalactan endo-beta-1,4-galactanase</fullName>
        <ecNumber evidence="3 6">3.2.1.89</ecNumber>
    </recommendedName>
</protein>
<proteinExistence type="inferred from homology"/>
<comment type="catalytic activity">
    <reaction evidence="1 6">
        <text>The enzyme specifically hydrolyzes (1-&gt;4)-beta-D-galactosidic linkages in type I arabinogalactans.</text>
        <dbReference type="EC" id="3.2.1.89"/>
    </reaction>
</comment>
<comment type="similarity">
    <text evidence="2 6">Belongs to the glycosyl hydrolase 53 family.</text>
</comment>
<dbReference type="PANTHER" id="PTHR34983">
    <property type="entry name" value="ARABINOGALACTAN ENDO-BETA-1,4-GALACTANASE A"/>
    <property type="match status" value="1"/>
</dbReference>